<accession>A0A9R0QWF3</accession>
<dbReference type="Gramene" id="TRITD1Bv1G119310.1">
    <property type="protein sequence ID" value="TRITD1Bv1G119310.1"/>
    <property type="gene ID" value="TRITD1Bv1G119310"/>
</dbReference>
<dbReference type="AlphaFoldDB" id="A0A9R0QWF3"/>
<name>A0A9R0QWF3_TRITD</name>
<dbReference type="EMBL" id="LT934112">
    <property type="protein sequence ID" value="VAH17317.1"/>
    <property type="molecule type" value="Genomic_DNA"/>
</dbReference>
<reference evidence="2 3" key="1">
    <citation type="submission" date="2017-09" db="EMBL/GenBank/DDBJ databases">
        <authorList>
            <consortium name="International Durum Wheat Genome Sequencing Consortium (IDWGSC)"/>
            <person name="Milanesi L."/>
        </authorList>
    </citation>
    <scope>NUCLEOTIDE SEQUENCE [LARGE SCALE GENOMIC DNA]</scope>
    <source>
        <strain evidence="3">cv. Svevo</strain>
    </source>
</reference>
<feature type="region of interest" description="Disordered" evidence="1">
    <location>
        <begin position="433"/>
        <end position="473"/>
    </location>
</feature>
<dbReference type="OMA" id="HEVHRRP"/>
<proteinExistence type="predicted"/>
<organism evidence="2 3">
    <name type="scientific">Triticum turgidum subsp. durum</name>
    <name type="common">Durum wheat</name>
    <name type="synonym">Triticum durum</name>
    <dbReference type="NCBI Taxonomy" id="4567"/>
    <lineage>
        <taxon>Eukaryota</taxon>
        <taxon>Viridiplantae</taxon>
        <taxon>Streptophyta</taxon>
        <taxon>Embryophyta</taxon>
        <taxon>Tracheophyta</taxon>
        <taxon>Spermatophyta</taxon>
        <taxon>Magnoliopsida</taxon>
        <taxon>Liliopsida</taxon>
        <taxon>Poales</taxon>
        <taxon>Poaceae</taxon>
        <taxon>BOP clade</taxon>
        <taxon>Pooideae</taxon>
        <taxon>Triticodae</taxon>
        <taxon>Triticeae</taxon>
        <taxon>Triticinae</taxon>
        <taxon>Triticum</taxon>
    </lineage>
</organism>
<dbReference type="Proteomes" id="UP000324705">
    <property type="component" value="Chromosome 1B"/>
</dbReference>
<sequence>MEMDFVSGPSGHEAWAQRLLHDDGELVLLGEVHLLAGDLLPLELPYHVGHEVLQVEHGDAQPGADPPAHAERHHLDLPIAGHVHRFACAAWQEPLRQELRWLLPLPLVPAHLGHHEVHRRPLGNQVPADLHVLRRLVRQHEVRRWVLPEALEHHRLEVRHLVDVLLRDLVLVVPLPGADLFVELLLDGRVLHQLGHDPLQPGGGGVGPGVEELGTEVDHLVVGQRAVSLLGELNVEQGVDVGVLERALFLGLAAEFPVLPPSVDQRHEQVLLPPLHGVHVLEAVAVEVLGHRRQEGEDGHLPRPVDEHEETEHGVLECLHDGRAAGGRLITQLLGQHAAHPGARGGEEADPRRVQRLGDEVAAQEAPHGAVAGARDGVVVLAQQLQRREGGAVRERGAALDERRVREAAVGDEDGEAGPHAQGHDGAVALEQAPEQGLHVGERVGQPHHAAQHRQGRRAGRDAEAAALAAAEE</sequence>
<evidence type="ECO:0000256" key="1">
    <source>
        <dbReference type="SAM" id="MobiDB-lite"/>
    </source>
</evidence>
<protein>
    <submittedName>
        <fullName evidence="2">Uncharacterized protein</fullName>
    </submittedName>
</protein>
<gene>
    <name evidence="2" type="ORF">TRITD_1Bv1G119310</name>
</gene>
<evidence type="ECO:0000313" key="3">
    <source>
        <dbReference type="Proteomes" id="UP000324705"/>
    </source>
</evidence>
<evidence type="ECO:0000313" key="2">
    <source>
        <dbReference type="EMBL" id="VAH17317.1"/>
    </source>
</evidence>
<keyword evidence="3" id="KW-1185">Reference proteome</keyword>